<dbReference type="Gene3D" id="2.60.40.10">
    <property type="entry name" value="Immunoglobulins"/>
    <property type="match status" value="3"/>
</dbReference>
<proteinExistence type="predicted"/>
<dbReference type="GeneTree" id="ENSGT00390000004674"/>
<protein>
    <recommendedName>
        <fullName evidence="1">Fibronectin type-III domain-containing protein</fullName>
    </recommendedName>
</protein>
<keyword evidence="3" id="KW-1185">Reference proteome</keyword>
<dbReference type="InterPro" id="IPR036116">
    <property type="entry name" value="FN3_sf"/>
</dbReference>
<evidence type="ECO:0000259" key="1">
    <source>
        <dbReference type="PROSITE" id="PS50853"/>
    </source>
</evidence>
<feature type="domain" description="Fibronectin type-III" evidence="1">
    <location>
        <begin position="477"/>
        <end position="566"/>
    </location>
</feature>
<dbReference type="Proteomes" id="UP000265100">
    <property type="component" value="Chromosome 18"/>
</dbReference>
<dbReference type="AlphaFoldDB" id="A0AAX7UIM0"/>
<dbReference type="InterPro" id="IPR003961">
    <property type="entry name" value="FN3_dom"/>
</dbReference>
<evidence type="ECO:0000313" key="3">
    <source>
        <dbReference type="Proteomes" id="UP000265100"/>
    </source>
</evidence>
<feature type="domain" description="Fibronectin type-III" evidence="1">
    <location>
        <begin position="38"/>
        <end position="123"/>
    </location>
</feature>
<organism evidence="2 3">
    <name type="scientific">Astatotilapia calliptera</name>
    <name type="common">Eastern happy</name>
    <name type="synonym">Chromis callipterus</name>
    <dbReference type="NCBI Taxonomy" id="8154"/>
    <lineage>
        <taxon>Eukaryota</taxon>
        <taxon>Metazoa</taxon>
        <taxon>Chordata</taxon>
        <taxon>Craniata</taxon>
        <taxon>Vertebrata</taxon>
        <taxon>Euteleostomi</taxon>
        <taxon>Actinopterygii</taxon>
        <taxon>Neopterygii</taxon>
        <taxon>Teleostei</taxon>
        <taxon>Neoteleostei</taxon>
        <taxon>Acanthomorphata</taxon>
        <taxon>Ovalentaria</taxon>
        <taxon>Cichlomorphae</taxon>
        <taxon>Cichliformes</taxon>
        <taxon>Cichlidae</taxon>
        <taxon>African cichlids</taxon>
        <taxon>Pseudocrenilabrinae</taxon>
        <taxon>Haplochromini</taxon>
        <taxon>Astatotilapia</taxon>
    </lineage>
</organism>
<reference evidence="2" key="3">
    <citation type="submission" date="2025-08" db="UniProtKB">
        <authorList>
            <consortium name="Ensembl"/>
        </authorList>
    </citation>
    <scope>IDENTIFICATION</scope>
</reference>
<dbReference type="PANTHER" id="PTHR47135:SF4">
    <property type="match status" value="1"/>
</dbReference>
<dbReference type="PROSITE" id="PS50853">
    <property type="entry name" value="FN3"/>
    <property type="match status" value="3"/>
</dbReference>
<dbReference type="CDD" id="cd00063">
    <property type="entry name" value="FN3"/>
    <property type="match status" value="1"/>
</dbReference>
<dbReference type="SUPFAM" id="SSF49265">
    <property type="entry name" value="Fibronectin type III"/>
    <property type="match status" value="4"/>
</dbReference>
<accession>A0AAX7UIM0</accession>
<reference evidence="2 3" key="1">
    <citation type="submission" date="2018-05" db="EMBL/GenBank/DDBJ databases">
        <authorList>
            <person name="Datahose"/>
        </authorList>
    </citation>
    <scope>NUCLEOTIDE SEQUENCE</scope>
</reference>
<feature type="domain" description="Fibronectin type-III" evidence="1">
    <location>
        <begin position="390"/>
        <end position="476"/>
    </location>
</feature>
<reference evidence="3" key="2">
    <citation type="submission" date="2023-03" db="EMBL/GenBank/DDBJ databases">
        <authorList>
            <consortium name="Wellcome Sanger Institute Data Sharing"/>
        </authorList>
    </citation>
    <scope>NUCLEOTIDE SEQUENCE [LARGE SCALE GENOMIC DNA]</scope>
</reference>
<name>A0AAX7UIM0_ASTCA</name>
<sequence length="575" mass="61357">HFRVEDIHYSNHVKISSGIKTVFLYRTTLFTKSLEPCPPTNVSAEVLCESDEMKISWQEASGAESFLVTVSGSDGLVKIYSTNQTLLRASLPCGQDFNVTVRGQGSMCNGIPSSPTFFKTAPCIPRGLATDAECGFDVGSVSWQPTDGAETYIAVATGLDGHTHRCISNTASCTWSDLHCGEEYSVVVRAKSNNCTSLPSNSSIIHMGMILTNENKKFAQVKETLSDHCFFPDPCAPQNLSATVNCDMKVVSLSWDASSGAKMYTVYAEAGNKSVSLNTNMTTASFTGFTLSSNLSLYVFIPGPCKPIGVSASQDCLTSIAVVTWQPSNGSDVYTATMQTDTGVCQTAGLSCSLNNLTCGSLYTVHVVAMGDSCSSVPSWPLKFNSIPCPPQNVSTQVDCSSNNLTVSWEAIGDADHFLVSLAAENGESELCNTTNTVCFSSNATCGKTFTVQVTSVREHCRSVHSQTQSIQSAPCQPQGIMGSVDCVTNSAWISWLDAPGADSYTVSGVAVGRNDYRANCTTFTNMTCEMKDLACGVLYNFSVLAKNSECESQPSAPISLETGTSVRAVFSHFS</sequence>
<reference evidence="2" key="4">
    <citation type="submission" date="2025-09" db="UniProtKB">
        <authorList>
            <consortium name="Ensembl"/>
        </authorList>
    </citation>
    <scope>IDENTIFICATION</scope>
</reference>
<dbReference type="PANTHER" id="PTHR47135">
    <property type="entry name" value="FIBRONECTIN TYPE III DOMAIN-CONTAINING PROTEIN 7"/>
    <property type="match status" value="1"/>
</dbReference>
<dbReference type="Ensembl" id="ENSACLT00000059685.1">
    <property type="protein sequence ID" value="ENSACLP00000068612.1"/>
    <property type="gene ID" value="ENSACLG00000038874.1"/>
</dbReference>
<dbReference type="InterPro" id="IPR013783">
    <property type="entry name" value="Ig-like_fold"/>
</dbReference>
<evidence type="ECO:0000313" key="2">
    <source>
        <dbReference type="Ensembl" id="ENSACLP00000068612.1"/>
    </source>
</evidence>